<sequence length="181" mass="18303">MSGRKRSGANVVVPVAEGAAAVAAASGVEGGTAAAAGEGAGPAAGEVVEGSPSVGPDGAEDDEGEGDGDGDEDGDDDDDEGERAGGKGAGGAKHPNKRNTQSVGRRKIKIQFIEDKPRRHVTFTKRKSGLMKKAFELSTLTGTDCLVLVVSESGLVYTFSTPALSGITDHPRGKEIIQASL</sequence>
<feature type="compositionally biased region" description="Low complexity" evidence="6">
    <location>
        <begin position="22"/>
        <end position="50"/>
    </location>
</feature>
<dbReference type="CDD" id="cd00266">
    <property type="entry name" value="MADS_SRF_like"/>
    <property type="match status" value="1"/>
</dbReference>
<dbReference type="PROSITE" id="PS50066">
    <property type="entry name" value="MADS_BOX_2"/>
    <property type="match status" value="1"/>
</dbReference>
<evidence type="ECO:0000259" key="7">
    <source>
        <dbReference type="PROSITE" id="PS50066"/>
    </source>
</evidence>
<dbReference type="GO" id="GO:0005634">
    <property type="term" value="C:nucleus"/>
    <property type="evidence" value="ECO:0007669"/>
    <property type="project" value="UniProtKB-SubCell"/>
</dbReference>
<dbReference type="GO" id="GO:0045944">
    <property type="term" value="P:positive regulation of transcription by RNA polymerase II"/>
    <property type="evidence" value="ECO:0007669"/>
    <property type="project" value="InterPro"/>
</dbReference>
<dbReference type="GO" id="GO:0000987">
    <property type="term" value="F:cis-regulatory region sequence-specific DNA binding"/>
    <property type="evidence" value="ECO:0007669"/>
    <property type="project" value="InterPro"/>
</dbReference>
<keyword evidence="9" id="KW-1185">Reference proteome</keyword>
<dbReference type="SUPFAM" id="SSF55455">
    <property type="entry name" value="SRF-like"/>
    <property type="match status" value="1"/>
</dbReference>
<accession>A0A5C5FTH4</accession>
<dbReference type="STRING" id="5288.A0A5C5FTH4"/>
<dbReference type="GO" id="GO:0000981">
    <property type="term" value="F:DNA-binding transcription factor activity, RNA polymerase II-specific"/>
    <property type="evidence" value="ECO:0007669"/>
    <property type="project" value="InterPro"/>
</dbReference>
<keyword evidence="4" id="KW-0804">Transcription</keyword>
<proteinExistence type="predicted"/>
<reference evidence="8 9" key="1">
    <citation type="submission" date="2019-03" db="EMBL/GenBank/DDBJ databases">
        <title>Rhodosporidium diobovatum UCD-FST 08-225 genome sequencing, assembly, and annotation.</title>
        <authorList>
            <person name="Fakankun I.U."/>
            <person name="Fristensky B."/>
            <person name="Levin D.B."/>
        </authorList>
    </citation>
    <scope>NUCLEOTIDE SEQUENCE [LARGE SCALE GENOMIC DNA]</scope>
    <source>
        <strain evidence="8 9">UCD-FST 08-225</strain>
    </source>
</reference>
<name>A0A5C5FTH4_9BASI</name>
<dbReference type="Gene3D" id="3.40.1810.10">
    <property type="entry name" value="Transcription factor, MADS-box"/>
    <property type="match status" value="1"/>
</dbReference>
<evidence type="ECO:0000256" key="1">
    <source>
        <dbReference type="ARBA" id="ARBA00004123"/>
    </source>
</evidence>
<dbReference type="Pfam" id="PF00319">
    <property type="entry name" value="SRF-TF"/>
    <property type="match status" value="1"/>
</dbReference>
<dbReference type="Proteomes" id="UP000311382">
    <property type="component" value="Unassembled WGS sequence"/>
</dbReference>
<dbReference type="AlphaFoldDB" id="A0A5C5FTH4"/>
<keyword evidence="3" id="KW-0238">DNA-binding</keyword>
<dbReference type="InterPro" id="IPR036879">
    <property type="entry name" value="TF_MADSbox_sf"/>
</dbReference>
<evidence type="ECO:0000313" key="9">
    <source>
        <dbReference type="Proteomes" id="UP000311382"/>
    </source>
</evidence>
<feature type="region of interest" description="Disordered" evidence="6">
    <location>
        <begin position="22"/>
        <end position="106"/>
    </location>
</feature>
<dbReference type="PRINTS" id="PR00404">
    <property type="entry name" value="MADSDOMAIN"/>
</dbReference>
<dbReference type="SMART" id="SM00432">
    <property type="entry name" value="MADS"/>
    <property type="match status" value="1"/>
</dbReference>
<keyword evidence="2" id="KW-0805">Transcription regulation</keyword>
<evidence type="ECO:0000256" key="2">
    <source>
        <dbReference type="ARBA" id="ARBA00023015"/>
    </source>
</evidence>
<dbReference type="EMBL" id="SOZI01000093">
    <property type="protein sequence ID" value="TNY19512.1"/>
    <property type="molecule type" value="Genomic_DNA"/>
</dbReference>
<feature type="compositionally biased region" description="Acidic residues" evidence="6">
    <location>
        <begin position="58"/>
        <end position="81"/>
    </location>
</feature>
<evidence type="ECO:0000256" key="4">
    <source>
        <dbReference type="ARBA" id="ARBA00023163"/>
    </source>
</evidence>
<feature type="non-terminal residue" evidence="8">
    <location>
        <position position="181"/>
    </location>
</feature>
<dbReference type="InterPro" id="IPR050142">
    <property type="entry name" value="MADS-box/MEF2_TF"/>
</dbReference>
<comment type="subcellular location">
    <subcellularLocation>
        <location evidence="1">Nucleus</location>
    </subcellularLocation>
</comment>
<evidence type="ECO:0000256" key="6">
    <source>
        <dbReference type="SAM" id="MobiDB-lite"/>
    </source>
</evidence>
<dbReference type="GO" id="GO:0046983">
    <property type="term" value="F:protein dimerization activity"/>
    <property type="evidence" value="ECO:0007669"/>
    <property type="project" value="InterPro"/>
</dbReference>
<dbReference type="FunFam" id="3.40.1810.10:FF:000002">
    <property type="entry name" value="Serum response factor b"/>
    <property type="match status" value="1"/>
</dbReference>
<dbReference type="OrthoDB" id="2284405at2759"/>
<keyword evidence="5" id="KW-0539">Nucleus</keyword>
<protein>
    <recommendedName>
        <fullName evidence="7">MADS-box domain-containing protein</fullName>
    </recommendedName>
</protein>
<feature type="domain" description="MADS-box" evidence="7">
    <location>
        <begin position="103"/>
        <end position="163"/>
    </location>
</feature>
<evidence type="ECO:0000256" key="5">
    <source>
        <dbReference type="ARBA" id="ARBA00023242"/>
    </source>
</evidence>
<gene>
    <name evidence="8" type="ORF">DMC30DRAFT_353770</name>
</gene>
<evidence type="ECO:0000256" key="3">
    <source>
        <dbReference type="ARBA" id="ARBA00023125"/>
    </source>
</evidence>
<evidence type="ECO:0000313" key="8">
    <source>
        <dbReference type="EMBL" id="TNY19512.1"/>
    </source>
</evidence>
<dbReference type="InterPro" id="IPR002100">
    <property type="entry name" value="TF_MADSbox"/>
</dbReference>
<organism evidence="8 9">
    <name type="scientific">Rhodotorula diobovata</name>
    <dbReference type="NCBI Taxonomy" id="5288"/>
    <lineage>
        <taxon>Eukaryota</taxon>
        <taxon>Fungi</taxon>
        <taxon>Dikarya</taxon>
        <taxon>Basidiomycota</taxon>
        <taxon>Pucciniomycotina</taxon>
        <taxon>Microbotryomycetes</taxon>
        <taxon>Sporidiobolales</taxon>
        <taxon>Sporidiobolaceae</taxon>
        <taxon>Rhodotorula</taxon>
    </lineage>
</organism>
<dbReference type="InterPro" id="IPR033897">
    <property type="entry name" value="SRF-like_MADS-box"/>
</dbReference>
<dbReference type="PANTHER" id="PTHR48019">
    <property type="entry name" value="SERUM RESPONSE FACTOR HOMOLOG"/>
    <property type="match status" value="1"/>
</dbReference>
<comment type="caution">
    <text evidence="8">The sequence shown here is derived from an EMBL/GenBank/DDBJ whole genome shotgun (WGS) entry which is preliminary data.</text>
</comment>